<keyword evidence="4" id="KW-1185">Reference proteome</keyword>
<comment type="caution">
    <text evidence="3">The sequence shown here is derived from an EMBL/GenBank/DDBJ whole genome shotgun (WGS) entry which is preliminary data.</text>
</comment>
<dbReference type="PANTHER" id="PTHR13156">
    <property type="entry name" value="NADH-UBIQUINONE OXIDOREDUCTASE 13 KD-A SUBUNIT"/>
    <property type="match status" value="1"/>
</dbReference>
<name>A0A1Z5KNK4_FISSO</name>
<dbReference type="InParanoid" id="A0A1Z5KNK4"/>
<feature type="region of interest" description="Disordered" evidence="1">
    <location>
        <begin position="25"/>
        <end position="61"/>
    </location>
</feature>
<evidence type="ECO:0000313" key="3">
    <source>
        <dbReference type="EMBL" id="GAX27904.1"/>
    </source>
</evidence>
<dbReference type="OrthoDB" id="307899at2759"/>
<dbReference type="Pfam" id="PF10276">
    <property type="entry name" value="zf-CHCC"/>
    <property type="match status" value="1"/>
</dbReference>
<evidence type="ECO:0000259" key="2">
    <source>
        <dbReference type="Pfam" id="PF10276"/>
    </source>
</evidence>
<organism evidence="3 4">
    <name type="scientific">Fistulifera solaris</name>
    <name type="common">Oleaginous diatom</name>
    <dbReference type="NCBI Taxonomy" id="1519565"/>
    <lineage>
        <taxon>Eukaryota</taxon>
        <taxon>Sar</taxon>
        <taxon>Stramenopiles</taxon>
        <taxon>Ochrophyta</taxon>
        <taxon>Bacillariophyta</taxon>
        <taxon>Bacillariophyceae</taxon>
        <taxon>Bacillariophycidae</taxon>
        <taxon>Naviculales</taxon>
        <taxon>Naviculaceae</taxon>
        <taxon>Fistulifera</taxon>
    </lineage>
</organism>
<reference evidence="3 4" key="1">
    <citation type="journal article" date="2015" name="Plant Cell">
        <title>Oil accumulation by the oleaginous diatom Fistulifera solaris as revealed by the genome and transcriptome.</title>
        <authorList>
            <person name="Tanaka T."/>
            <person name="Maeda Y."/>
            <person name="Veluchamy A."/>
            <person name="Tanaka M."/>
            <person name="Abida H."/>
            <person name="Marechal E."/>
            <person name="Bowler C."/>
            <person name="Muto M."/>
            <person name="Sunaga Y."/>
            <person name="Tanaka M."/>
            <person name="Yoshino T."/>
            <person name="Taniguchi T."/>
            <person name="Fukuda Y."/>
            <person name="Nemoto M."/>
            <person name="Matsumoto M."/>
            <person name="Wong P.S."/>
            <person name="Aburatani S."/>
            <person name="Fujibuchi W."/>
        </authorList>
    </citation>
    <scope>NUCLEOTIDE SEQUENCE [LARGE SCALE GENOMIC DNA]</scope>
    <source>
        <strain evidence="3 4">JPCC DA0580</strain>
    </source>
</reference>
<accession>A0A1Z5KNK4</accession>
<dbReference type="InterPro" id="IPR019401">
    <property type="entry name" value="Znf_CHCC"/>
</dbReference>
<dbReference type="Gene3D" id="2.60.260.40">
    <property type="entry name" value="q5lls5 like domains"/>
    <property type="match status" value="1"/>
</dbReference>
<evidence type="ECO:0000256" key="1">
    <source>
        <dbReference type="SAM" id="MobiDB-lite"/>
    </source>
</evidence>
<feature type="domain" description="Zinc finger CHCC-type" evidence="2">
    <location>
        <begin position="84"/>
        <end position="120"/>
    </location>
</feature>
<feature type="compositionally biased region" description="Basic and acidic residues" evidence="1">
    <location>
        <begin position="42"/>
        <end position="59"/>
    </location>
</feature>
<dbReference type="PANTHER" id="PTHR13156:SF0">
    <property type="entry name" value="NADH DEHYDROGENASE [UBIQUINONE] IRON-SULFUR PROTEIN 6, MITOCHONDRIAL"/>
    <property type="match status" value="1"/>
</dbReference>
<dbReference type="GO" id="GO:0005739">
    <property type="term" value="C:mitochondrion"/>
    <property type="evidence" value="ECO:0007669"/>
    <property type="project" value="GOC"/>
</dbReference>
<dbReference type="AlphaFoldDB" id="A0A1Z5KNK4"/>
<dbReference type="Proteomes" id="UP000198406">
    <property type="component" value="Unassembled WGS sequence"/>
</dbReference>
<gene>
    <name evidence="3" type="ORF">FisN_21Hu254</name>
</gene>
<protein>
    <recommendedName>
        <fullName evidence="2">Zinc finger CHCC-type domain-containing protein</fullName>
    </recommendedName>
</protein>
<sequence>MQFCTVITRKALLPRNVSSVAVRSMASRPPLAPAVHSSPEFNRSKEEKRLENHSYKESPYKLGKHRSNAMELVHKVPIIEVEGEMAVCDGGGGALGHPLEYISLARPGAVESCKYCALRYTKKKKSA</sequence>
<proteinExistence type="predicted"/>
<dbReference type="GO" id="GO:0006120">
    <property type="term" value="P:mitochondrial electron transport, NADH to ubiquinone"/>
    <property type="evidence" value="ECO:0007669"/>
    <property type="project" value="TreeGrafter"/>
</dbReference>
<evidence type="ECO:0000313" key="4">
    <source>
        <dbReference type="Proteomes" id="UP000198406"/>
    </source>
</evidence>
<dbReference type="EMBL" id="BDSP01000260">
    <property type="protein sequence ID" value="GAX27904.1"/>
    <property type="molecule type" value="Genomic_DNA"/>
</dbReference>